<protein>
    <submittedName>
        <fullName evidence="1">Uncharacterized protein</fullName>
    </submittedName>
</protein>
<sequence length="101" mass="11424">MNVGRVVDAGRLIGLYDLKEVRRAESFIVYDGPDVLARVQTNEMRNAVYELAVHHIGRRLGWSHPADEILDITSYQMDDKLGDGYAVKMSFEDPVGRNRCA</sequence>
<gene>
    <name evidence="1" type="ORF">PG996_004700</name>
</gene>
<dbReference type="EMBL" id="JAQQWM010000002">
    <property type="protein sequence ID" value="KAK8078530.1"/>
    <property type="molecule type" value="Genomic_DNA"/>
</dbReference>
<reference evidence="1 2" key="1">
    <citation type="submission" date="2023-01" db="EMBL/GenBank/DDBJ databases">
        <title>Analysis of 21 Apiospora genomes using comparative genomics revels a genus with tremendous synthesis potential of carbohydrate active enzymes and secondary metabolites.</title>
        <authorList>
            <person name="Sorensen T."/>
        </authorList>
    </citation>
    <scope>NUCLEOTIDE SEQUENCE [LARGE SCALE GENOMIC DNA]</scope>
    <source>
        <strain evidence="1 2">CBS 83171</strain>
    </source>
</reference>
<accession>A0ABR1W7P5</accession>
<organism evidence="1 2">
    <name type="scientific">Apiospora saccharicola</name>
    <dbReference type="NCBI Taxonomy" id="335842"/>
    <lineage>
        <taxon>Eukaryota</taxon>
        <taxon>Fungi</taxon>
        <taxon>Dikarya</taxon>
        <taxon>Ascomycota</taxon>
        <taxon>Pezizomycotina</taxon>
        <taxon>Sordariomycetes</taxon>
        <taxon>Xylariomycetidae</taxon>
        <taxon>Amphisphaeriales</taxon>
        <taxon>Apiosporaceae</taxon>
        <taxon>Apiospora</taxon>
    </lineage>
</organism>
<proteinExistence type="predicted"/>
<comment type="caution">
    <text evidence="1">The sequence shown here is derived from an EMBL/GenBank/DDBJ whole genome shotgun (WGS) entry which is preliminary data.</text>
</comment>
<dbReference type="Proteomes" id="UP001446871">
    <property type="component" value="Unassembled WGS sequence"/>
</dbReference>
<name>A0ABR1W7P5_9PEZI</name>
<keyword evidence="2" id="KW-1185">Reference proteome</keyword>
<evidence type="ECO:0000313" key="2">
    <source>
        <dbReference type="Proteomes" id="UP001446871"/>
    </source>
</evidence>
<evidence type="ECO:0000313" key="1">
    <source>
        <dbReference type="EMBL" id="KAK8078530.1"/>
    </source>
</evidence>